<organism evidence="1">
    <name type="scientific">Culex pipiens</name>
    <name type="common">House mosquito</name>
    <dbReference type="NCBI Taxonomy" id="7175"/>
    <lineage>
        <taxon>Eukaryota</taxon>
        <taxon>Metazoa</taxon>
        <taxon>Ecdysozoa</taxon>
        <taxon>Arthropoda</taxon>
        <taxon>Hexapoda</taxon>
        <taxon>Insecta</taxon>
        <taxon>Pterygota</taxon>
        <taxon>Neoptera</taxon>
        <taxon>Endopterygota</taxon>
        <taxon>Diptera</taxon>
        <taxon>Nematocera</taxon>
        <taxon>Culicoidea</taxon>
        <taxon>Culicidae</taxon>
        <taxon>Culicinae</taxon>
        <taxon>Culicini</taxon>
        <taxon>Culex</taxon>
        <taxon>Culex</taxon>
    </lineage>
</organism>
<dbReference type="AlphaFoldDB" id="A0A8D8AHB9"/>
<name>A0A8D8AHB9_CULPI</name>
<sequence length="116" mass="11978">MSIFSLANDCGLAPPPLTSICCCFSTSCSFILATRSTASATELVGAGAVTVISFETGSASGSVSFAVASRSSDTSIVPSGMFGFRRGFSARALFCHIRPRPAADIDSVRETPSTLR</sequence>
<accession>A0A8D8AHB9</accession>
<evidence type="ECO:0000313" key="1">
    <source>
        <dbReference type="EMBL" id="CAG6455665.1"/>
    </source>
</evidence>
<protein>
    <submittedName>
        <fullName evidence="1">(northern house mosquito) hypothetical protein</fullName>
    </submittedName>
</protein>
<reference evidence="1" key="1">
    <citation type="submission" date="2021-05" db="EMBL/GenBank/DDBJ databases">
        <authorList>
            <person name="Alioto T."/>
            <person name="Alioto T."/>
            <person name="Gomez Garrido J."/>
        </authorList>
    </citation>
    <scope>NUCLEOTIDE SEQUENCE</scope>
</reference>
<proteinExistence type="predicted"/>
<dbReference type="EMBL" id="HBUE01029071">
    <property type="protein sequence ID" value="CAG6455665.1"/>
    <property type="molecule type" value="Transcribed_RNA"/>
</dbReference>